<organism evidence="1 2">
    <name type="scientific">Auriscalpium vulgare</name>
    <dbReference type="NCBI Taxonomy" id="40419"/>
    <lineage>
        <taxon>Eukaryota</taxon>
        <taxon>Fungi</taxon>
        <taxon>Dikarya</taxon>
        <taxon>Basidiomycota</taxon>
        <taxon>Agaricomycotina</taxon>
        <taxon>Agaricomycetes</taxon>
        <taxon>Russulales</taxon>
        <taxon>Auriscalpiaceae</taxon>
        <taxon>Auriscalpium</taxon>
    </lineage>
</organism>
<comment type="caution">
    <text evidence="1">The sequence shown here is derived from an EMBL/GenBank/DDBJ whole genome shotgun (WGS) entry which is preliminary data.</text>
</comment>
<dbReference type="Proteomes" id="UP000814033">
    <property type="component" value="Unassembled WGS sequence"/>
</dbReference>
<protein>
    <submittedName>
        <fullName evidence="1">Uncharacterized protein</fullName>
    </submittedName>
</protein>
<name>A0ACB8RL26_9AGAM</name>
<gene>
    <name evidence="1" type="ORF">FA95DRAFT_1497300</name>
</gene>
<evidence type="ECO:0000313" key="2">
    <source>
        <dbReference type="Proteomes" id="UP000814033"/>
    </source>
</evidence>
<accession>A0ACB8RL26</accession>
<proteinExistence type="predicted"/>
<evidence type="ECO:0000313" key="1">
    <source>
        <dbReference type="EMBL" id="KAI0044295.1"/>
    </source>
</evidence>
<sequence>MADTSAATTTILHRGPNNDAVHLTLRKVGISVTIVDVSAEFVLRHTFSNDQDIATGQAKYVVPMPASAAACAFEMRSSDGGFLIGVAKERDQAKAEFDAAVATGQEAALVTWACDDRSIPPRATVTTRLTCVMVLMDNASASEVRFQLPMAIGAMRYGTPPLQMQDAASASSGTRLRIEAFIQTAGELVDVSSPSHGKDLNLRSYKTHYGRDSHRRWTGRVESESFLESDFVLVIQAEKMDRSRAFAELDKARGTVAIQLAVVPKYNIESMANQEYLFLVDRSGSMGQENRMEAAKTALSYLLKALPAYAGVSFNIYSFGTTCDAMWVDHRTYDETSGAEAARHVNAMDANYSGTEIESALRKVFGERDRTIPTAVFVLTDGEAYGSDNPIAAVAQAVRASSREAPVRVFTIGVGKTVSTAMCEGIARAGNGICFLAVDHTEILSKCFKLMLAGMHRVADNVTIDWGLDSHHSSPTDPRTWSVQQTPPSIEKLYSNQRQVVYAILKTKTIPKRVVLKGRIGGTGNVLEIPVSVQIFKKYSSGDGDGLPIHCLAARNMISDLREARTNPPLMENTSLEERKKAETVRLGVAYQLVSEFTSFVAVYKGARWRARRLRSGQHSRIDTTVVQAYTWGDYAGMAVDAITSIFNLVWESSRSSEPPRTMPGGMPSQSSSRPSTPMQDANVTGSDQDDDDEDGRWDRDGDGDGGGSDGESVWSHSTMSTLMSDSDDLDEPRPLRRRRVEPPLPQDNRSPSPNVHLLRQQGADRPQVAASPQLEPKVAQLIGLQSFNGSFARSAELESIVGQKAMDENTLGVEENLWATALALEFIKKTMIGQPDLLEAMCAKMLEYLGTKMRERELNRLIKRAERAIA</sequence>
<reference evidence="1" key="2">
    <citation type="journal article" date="2022" name="New Phytol.">
        <title>Evolutionary transition to the ectomycorrhizal habit in the genomes of a hyperdiverse lineage of mushroom-forming fungi.</title>
        <authorList>
            <person name="Looney B."/>
            <person name="Miyauchi S."/>
            <person name="Morin E."/>
            <person name="Drula E."/>
            <person name="Courty P.E."/>
            <person name="Kohler A."/>
            <person name="Kuo A."/>
            <person name="LaButti K."/>
            <person name="Pangilinan J."/>
            <person name="Lipzen A."/>
            <person name="Riley R."/>
            <person name="Andreopoulos W."/>
            <person name="He G."/>
            <person name="Johnson J."/>
            <person name="Nolan M."/>
            <person name="Tritt A."/>
            <person name="Barry K.W."/>
            <person name="Grigoriev I.V."/>
            <person name="Nagy L.G."/>
            <person name="Hibbett D."/>
            <person name="Henrissat B."/>
            <person name="Matheny P.B."/>
            <person name="Labbe J."/>
            <person name="Martin F.M."/>
        </authorList>
    </citation>
    <scope>NUCLEOTIDE SEQUENCE</scope>
    <source>
        <strain evidence="1">FP105234-sp</strain>
    </source>
</reference>
<keyword evidence="2" id="KW-1185">Reference proteome</keyword>
<reference evidence="1" key="1">
    <citation type="submission" date="2021-02" db="EMBL/GenBank/DDBJ databases">
        <authorList>
            <consortium name="DOE Joint Genome Institute"/>
            <person name="Ahrendt S."/>
            <person name="Looney B.P."/>
            <person name="Miyauchi S."/>
            <person name="Morin E."/>
            <person name="Drula E."/>
            <person name="Courty P.E."/>
            <person name="Chicoki N."/>
            <person name="Fauchery L."/>
            <person name="Kohler A."/>
            <person name="Kuo A."/>
            <person name="Labutti K."/>
            <person name="Pangilinan J."/>
            <person name="Lipzen A."/>
            <person name="Riley R."/>
            <person name="Andreopoulos W."/>
            <person name="He G."/>
            <person name="Johnson J."/>
            <person name="Barry K.W."/>
            <person name="Grigoriev I.V."/>
            <person name="Nagy L."/>
            <person name="Hibbett D."/>
            <person name="Henrissat B."/>
            <person name="Matheny P.B."/>
            <person name="Labbe J."/>
            <person name="Martin F."/>
        </authorList>
    </citation>
    <scope>NUCLEOTIDE SEQUENCE</scope>
    <source>
        <strain evidence="1">FP105234-sp</strain>
    </source>
</reference>
<dbReference type="EMBL" id="MU275988">
    <property type="protein sequence ID" value="KAI0044295.1"/>
    <property type="molecule type" value="Genomic_DNA"/>
</dbReference>